<sequence length="125" mass="14671">MPMPIPPIDDDYKYRYFGESRGHLHLAHYRINSGTPRFDVYEMEMDCSGWFVKFRVNFSTIHHAFPMTLQEEGYYLSALCIVRGVSDKESYVVMEIRGAIIRYNFNTLEKICDTQMELEGLQNAL</sequence>
<protein>
    <recommendedName>
        <fullName evidence="3">F-box protein</fullName>
    </recommendedName>
</protein>
<evidence type="ECO:0000313" key="2">
    <source>
        <dbReference type="Proteomes" id="UP000030645"/>
    </source>
</evidence>
<keyword evidence="2" id="KW-1185">Reference proteome</keyword>
<dbReference type="STRING" id="981085.W9SC14"/>
<evidence type="ECO:0008006" key="3">
    <source>
        <dbReference type="Google" id="ProtNLM"/>
    </source>
</evidence>
<dbReference type="Proteomes" id="UP000030645">
    <property type="component" value="Unassembled WGS sequence"/>
</dbReference>
<evidence type="ECO:0000313" key="1">
    <source>
        <dbReference type="EMBL" id="EXC20953.1"/>
    </source>
</evidence>
<accession>W9SC14</accession>
<gene>
    <name evidence="1" type="ORF">L484_003422</name>
</gene>
<reference evidence="2" key="1">
    <citation type="submission" date="2013-01" db="EMBL/GenBank/DDBJ databases">
        <title>Draft Genome Sequence of a Mulberry Tree, Morus notabilis C.K. Schneid.</title>
        <authorList>
            <person name="He N."/>
            <person name="Zhao S."/>
        </authorList>
    </citation>
    <scope>NUCLEOTIDE SEQUENCE</scope>
</reference>
<organism evidence="1 2">
    <name type="scientific">Morus notabilis</name>
    <dbReference type="NCBI Taxonomy" id="981085"/>
    <lineage>
        <taxon>Eukaryota</taxon>
        <taxon>Viridiplantae</taxon>
        <taxon>Streptophyta</taxon>
        <taxon>Embryophyta</taxon>
        <taxon>Tracheophyta</taxon>
        <taxon>Spermatophyta</taxon>
        <taxon>Magnoliopsida</taxon>
        <taxon>eudicotyledons</taxon>
        <taxon>Gunneridae</taxon>
        <taxon>Pentapetalae</taxon>
        <taxon>rosids</taxon>
        <taxon>fabids</taxon>
        <taxon>Rosales</taxon>
        <taxon>Moraceae</taxon>
        <taxon>Moreae</taxon>
        <taxon>Morus</taxon>
    </lineage>
</organism>
<dbReference type="AlphaFoldDB" id="W9SC14"/>
<dbReference type="EMBL" id="KE345923">
    <property type="protein sequence ID" value="EXC20953.1"/>
    <property type="molecule type" value="Genomic_DNA"/>
</dbReference>
<name>W9SC14_9ROSA</name>
<proteinExistence type="predicted"/>